<protein>
    <submittedName>
        <fullName evidence="2">Uncharacterized protein</fullName>
    </submittedName>
</protein>
<dbReference type="GeneID" id="30176480"/>
<proteinExistence type="predicted"/>
<evidence type="ECO:0000313" key="2">
    <source>
        <dbReference type="EMBL" id="ODQ47493.1"/>
    </source>
</evidence>
<evidence type="ECO:0000313" key="3">
    <source>
        <dbReference type="Proteomes" id="UP000094455"/>
    </source>
</evidence>
<keyword evidence="3" id="KW-1185">Reference proteome</keyword>
<organism evidence="2 3">
    <name type="scientific">Pichia membranifaciens NRRL Y-2026</name>
    <dbReference type="NCBI Taxonomy" id="763406"/>
    <lineage>
        <taxon>Eukaryota</taxon>
        <taxon>Fungi</taxon>
        <taxon>Dikarya</taxon>
        <taxon>Ascomycota</taxon>
        <taxon>Saccharomycotina</taxon>
        <taxon>Pichiomycetes</taxon>
        <taxon>Pichiales</taxon>
        <taxon>Pichiaceae</taxon>
        <taxon>Pichia</taxon>
    </lineage>
</organism>
<dbReference type="AlphaFoldDB" id="A0A1E3NPL8"/>
<dbReference type="RefSeq" id="XP_019018606.1">
    <property type="nucleotide sequence ID" value="XM_019159793.1"/>
</dbReference>
<name>A0A1E3NPL8_9ASCO</name>
<sequence length="127" mass="13448">MYVRVLQNEHGRPARELYFARILPVPALTPSALRSDAPPGAGTTVPVTHRADPLLHTPTGVPYPDRACFGVRWQAPALGLAGTASCSPRPVPGSLPLPPTAYCRIGDTGTHADRPIQVNPCRIGPSV</sequence>
<reference evidence="2 3" key="1">
    <citation type="journal article" date="2016" name="Proc. Natl. Acad. Sci. U.S.A.">
        <title>Comparative genomics of biotechnologically important yeasts.</title>
        <authorList>
            <person name="Riley R."/>
            <person name="Haridas S."/>
            <person name="Wolfe K.H."/>
            <person name="Lopes M.R."/>
            <person name="Hittinger C.T."/>
            <person name="Goeker M."/>
            <person name="Salamov A.A."/>
            <person name="Wisecaver J.H."/>
            <person name="Long T.M."/>
            <person name="Calvey C.H."/>
            <person name="Aerts A.L."/>
            <person name="Barry K.W."/>
            <person name="Choi C."/>
            <person name="Clum A."/>
            <person name="Coughlan A.Y."/>
            <person name="Deshpande S."/>
            <person name="Douglass A.P."/>
            <person name="Hanson S.J."/>
            <person name="Klenk H.-P."/>
            <person name="LaButti K.M."/>
            <person name="Lapidus A."/>
            <person name="Lindquist E.A."/>
            <person name="Lipzen A.M."/>
            <person name="Meier-Kolthoff J.P."/>
            <person name="Ohm R.A."/>
            <person name="Otillar R.P."/>
            <person name="Pangilinan J.L."/>
            <person name="Peng Y."/>
            <person name="Rokas A."/>
            <person name="Rosa C.A."/>
            <person name="Scheuner C."/>
            <person name="Sibirny A.A."/>
            <person name="Slot J.C."/>
            <person name="Stielow J.B."/>
            <person name="Sun H."/>
            <person name="Kurtzman C.P."/>
            <person name="Blackwell M."/>
            <person name="Grigoriev I.V."/>
            <person name="Jeffries T.W."/>
        </authorList>
    </citation>
    <scope>NUCLEOTIDE SEQUENCE [LARGE SCALE GENOMIC DNA]</scope>
    <source>
        <strain evidence="2 3">NRRL Y-2026</strain>
    </source>
</reference>
<accession>A0A1E3NPL8</accession>
<dbReference type="Proteomes" id="UP000094455">
    <property type="component" value="Unassembled WGS sequence"/>
</dbReference>
<dbReference type="EMBL" id="KV454002">
    <property type="protein sequence ID" value="ODQ47493.1"/>
    <property type="molecule type" value="Genomic_DNA"/>
</dbReference>
<gene>
    <name evidence="2" type="ORF">PICMEDRAFT_114314</name>
</gene>
<feature type="region of interest" description="Disordered" evidence="1">
    <location>
        <begin position="33"/>
        <end position="53"/>
    </location>
</feature>
<evidence type="ECO:0000256" key="1">
    <source>
        <dbReference type="SAM" id="MobiDB-lite"/>
    </source>
</evidence>